<keyword evidence="5" id="KW-0862">Zinc</keyword>
<dbReference type="EMBL" id="CATQJA010002709">
    <property type="protein sequence ID" value="CAJ0586973.1"/>
    <property type="molecule type" value="Genomic_DNA"/>
</dbReference>
<dbReference type="InterPro" id="IPR032466">
    <property type="entry name" value="Metal_Hydrolase"/>
</dbReference>
<keyword evidence="3" id="KW-0479">Metal-binding</keyword>
<evidence type="ECO:0000256" key="5">
    <source>
        <dbReference type="ARBA" id="ARBA00022833"/>
    </source>
</evidence>
<proteinExistence type="inferred from homology"/>
<dbReference type="GO" id="GO:0004000">
    <property type="term" value="F:adenosine deaminase activity"/>
    <property type="evidence" value="ECO:0007669"/>
    <property type="project" value="TreeGrafter"/>
</dbReference>
<keyword evidence="4" id="KW-0378">Hydrolase</keyword>
<dbReference type="GO" id="GO:0006154">
    <property type="term" value="P:adenosine catabolic process"/>
    <property type="evidence" value="ECO:0007669"/>
    <property type="project" value="TreeGrafter"/>
</dbReference>
<sequence length="303" mass="34189">MEPRGVEFYKKLPKIELHAHLNGSLSAETIAELDELKKQQSNGTYHGLTDEERAMTSMDRPMTLAEGFKIFPIIQSLTQTPEAVKHATTAVLKDFEADGVRYIELRSTPKSIGMTKKEYIQAVISGMEDYELGGGTTISRFIVSIDRRQTLEEAKDTVELALAAESEDHLEEVDAFLELCPDRIGHGTFLHRREEWVRRMIELRIPLEICLSSNLLTKTTPSLADSHFQHWRQNGQPVTLATDDKGLFCSPLSNEFRIAAKEFRLDAGDCLKICQASLDASFLDSKSAEYRQVQALLSNFSYE</sequence>
<feature type="domain" description="Adenosine deaminase" evidence="8">
    <location>
        <begin position="174"/>
        <end position="287"/>
    </location>
</feature>
<dbReference type="InterPro" id="IPR006330">
    <property type="entry name" value="Ado/ade_deaminase"/>
</dbReference>
<comment type="catalytic activity">
    <reaction evidence="7">
        <text>N(6)-methyl-AMP + H2O + H(+) = IMP + methylamine</text>
        <dbReference type="Rhea" id="RHEA:16001"/>
        <dbReference type="ChEBI" id="CHEBI:15377"/>
        <dbReference type="ChEBI" id="CHEBI:15378"/>
        <dbReference type="ChEBI" id="CHEBI:58053"/>
        <dbReference type="ChEBI" id="CHEBI:59338"/>
        <dbReference type="ChEBI" id="CHEBI:144842"/>
    </reaction>
    <physiologicalReaction direction="left-to-right" evidence="7">
        <dbReference type="Rhea" id="RHEA:16002"/>
    </physiologicalReaction>
</comment>
<comment type="similarity">
    <text evidence="2">Belongs to the metallo-dependent hydrolases superfamily. Adenosine and AMP deaminases family.</text>
</comment>
<dbReference type="SUPFAM" id="SSF51556">
    <property type="entry name" value="Metallo-dependent hydrolases"/>
    <property type="match status" value="1"/>
</dbReference>
<dbReference type="GO" id="GO:0009117">
    <property type="term" value="P:nucleotide metabolic process"/>
    <property type="evidence" value="ECO:0007669"/>
    <property type="project" value="UniProtKB-KW"/>
</dbReference>
<feature type="domain" description="Adenosine deaminase" evidence="8">
    <location>
        <begin position="13"/>
        <end position="162"/>
    </location>
</feature>
<evidence type="ECO:0000256" key="4">
    <source>
        <dbReference type="ARBA" id="ARBA00022801"/>
    </source>
</evidence>
<evidence type="ECO:0000313" key="10">
    <source>
        <dbReference type="Proteomes" id="UP001177023"/>
    </source>
</evidence>
<dbReference type="AlphaFoldDB" id="A0AA36DG41"/>
<protein>
    <recommendedName>
        <fullName evidence="8">Adenosine deaminase domain-containing protein</fullName>
    </recommendedName>
</protein>
<evidence type="ECO:0000313" key="9">
    <source>
        <dbReference type="EMBL" id="CAJ0586973.1"/>
    </source>
</evidence>
<keyword evidence="6" id="KW-0546">Nucleotide metabolism</keyword>
<gene>
    <name evidence="9" type="ORF">MSPICULIGERA_LOCUS24953</name>
</gene>
<evidence type="ECO:0000256" key="6">
    <source>
        <dbReference type="ARBA" id="ARBA00023080"/>
    </source>
</evidence>
<comment type="cofactor">
    <cofactor evidence="1">
        <name>Zn(2+)</name>
        <dbReference type="ChEBI" id="CHEBI:29105"/>
    </cofactor>
</comment>
<dbReference type="GO" id="GO:0046103">
    <property type="term" value="P:inosine biosynthetic process"/>
    <property type="evidence" value="ECO:0007669"/>
    <property type="project" value="TreeGrafter"/>
</dbReference>
<name>A0AA36DG41_9BILA</name>
<organism evidence="9 10">
    <name type="scientific">Mesorhabditis spiculigera</name>
    <dbReference type="NCBI Taxonomy" id="96644"/>
    <lineage>
        <taxon>Eukaryota</taxon>
        <taxon>Metazoa</taxon>
        <taxon>Ecdysozoa</taxon>
        <taxon>Nematoda</taxon>
        <taxon>Chromadorea</taxon>
        <taxon>Rhabditida</taxon>
        <taxon>Rhabditina</taxon>
        <taxon>Rhabditomorpha</taxon>
        <taxon>Rhabditoidea</taxon>
        <taxon>Rhabditidae</taxon>
        <taxon>Mesorhabditinae</taxon>
        <taxon>Mesorhabditis</taxon>
    </lineage>
</organism>
<evidence type="ECO:0000259" key="8">
    <source>
        <dbReference type="Pfam" id="PF00962"/>
    </source>
</evidence>
<reference evidence="9" key="1">
    <citation type="submission" date="2023-06" db="EMBL/GenBank/DDBJ databases">
        <authorList>
            <person name="Delattre M."/>
        </authorList>
    </citation>
    <scope>NUCLEOTIDE SEQUENCE</scope>
    <source>
        <strain evidence="9">AF72</strain>
    </source>
</reference>
<dbReference type="PANTHER" id="PTHR11409">
    <property type="entry name" value="ADENOSINE DEAMINASE"/>
    <property type="match status" value="1"/>
</dbReference>
<evidence type="ECO:0000256" key="7">
    <source>
        <dbReference type="ARBA" id="ARBA00048787"/>
    </source>
</evidence>
<evidence type="ECO:0000256" key="3">
    <source>
        <dbReference type="ARBA" id="ARBA00022723"/>
    </source>
</evidence>
<feature type="non-terminal residue" evidence="9">
    <location>
        <position position="1"/>
    </location>
</feature>
<dbReference type="InterPro" id="IPR001365">
    <property type="entry name" value="A_deaminase_dom"/>
</dbReference>
<dbReference type="Gene3D" id="3.20.20.140">
    <property type="entry name" value="Metal-dependent hydrolases"/>
    <property type="match status" value="2"/>
</dbReference>
<dbReference type="GO" id="GO:0046872">
    <property type="term" value="F:metal ion binding"/>
    <property type="evidence" value="ECO:0007669"/>
    <property type="project" value="UniProtKB-KW"/>
</dbReference>
<evidence type="ECO:0000256" key="1">
    <source>
        <dbReference type="ARBA" id="ARBA00001947"/>
    </source>
</evidence>
<accession>A0AA36DG41</accession>
<evidence type="ECO:0000256" key="2">
    <source>
        <dbReference type="ARBA" id="ARBA00006676"/>
    </source>
</evidence>
<dbReference type="Proteomes" id="UP001177023">
    <property type="component" value="Unassembled WGS sequence"/>
</dbReference>
<comment type="caution">
    <text evidence="9">The sequence shown here is derived from an EMBL/GenBank/DDBJ whole genome shotgun (WGS) entry which is preliminary data.</text>
</comment>
<keyword evidence="10" id="KW-1185">Reference proteome</keyword>
<dbReference type="PANTHER" id="PTHR11409:SF42">
    <property type="entry name" value="ADENOSINE DEAMINASE-LIKE PROTEIN"/>
    <property type="match status" value="1"/>
</dbReference>
<dbReference type="Pfam" id="PF00962">
    <property type="entry name" value="A_deaminase"/>
    <property type="match status" value="2"/>
</dbReference>